<proteinExistence type="predicted"/>
<dbReference type="InterPro" id="IPR012337">
    <property type="entry name" value="RNaseH-like_sf"/>
</dbReference>
<name>A0A8H7I0W7_9AGAM</name>
<gene>
    <name evidence="2" type="ORF">RHS03_01042</name>
</gene>
<protein>
    <recommendedName>
        <fullName evidence="4">HAT C-terminal dimerisation domain-containing protein</fullName>
    </recommendedName>
</protein>
<dbReference type="EMBL" id="JACYCD010000033">
    <property type="protein sequence ID" value="KAF8712484.1"/>
    <property type="molecule type" value="Genomic_DNA"/>
</dbReference>
<dbReference type="OrthoDB" id="2423954at2759"/>
<dbReference type="SUPFAM" id="SSF53098">
    <property type="entry name" value="Ribonuclease H-like"/>
    <property type="match status" value="1"/>
</dbReference>
<feature type="compositionally biased region" description="Basic and acidic residues" evidence="1">
    <location>
        <begin position="672"/>
        <end position="681"/>
    </location>
</feature>
<feature type="compositionally biased region" description="Acidic residues" evidence="1">
    <location>
        <begin position="682"/>
        <end position="696"/>
    </location>
</feature>
<evidence type="ECO:0000313" key="3">
    <source>
        <dbReference type="Proteomes" id="UP000602905"/>
    </source>
</evidence>
<feature type="region of interest" description="Disordered" evidence="1">
    <location>
        <begin position="671"/>
        <end position="697"/>
    </location>
</feature>
<feature type="non-terminal residue" evidence="2">
    <location>
        <position position="1"/>
    </location>
</feature>
<reference evidence="2" key="1">
    <citation type="submission" date="2020-09" db="EMBL/GenBank/DDBJ databases">
        <title>Comparative genome analyses of four rice-infecting Rhizoctonia solani isolates reveal extensive enrichment of homogalacturonan modification genes.</title>
        <authorList>
            <person name="Lee D.-Y."/>
            <person name="Jeon J."/>
            <person name="Kim K.-T."/>
            <person name="Cheong K."/>
            <person name="Song H."/>
            <person name="Choi G."/>
            <person name="Ko J."/>
            <person name="Opiyo S.O."/>
            <person name="Zuo S."/>
            <person name="Madhav S."/>
            <person name="Lee Y.-H."/>
            <person name="Wang G.-L."/>
        </authorList>
    </citation>
    <scope>NUCLEOTIDE SEQUENCE</scope>
    <source>
        <strain evidence="2">AG1-IA WGL</strain>
    </source>
</reference>
<comment type="caution">
    <text evidence="2">The sequence shown here is derived from an EMBL/GenBank/DDBJ whole genome shotgun (WGS) entry which is preliminary data.</text>
</comment>
<evidence type="ECO:0008006" key="4">
    <source>
        <dbReference type="Google" id="ProtNLM"/>
    </source>
</evidence>
<evidence type="ECO:0000256" key="1">
    <source>
        <dbReference type="SAM" id="MobiDB-lite"/>
    </source>
</evidence>
<dbReference type="AlphaFoldDB" id="A0A8H7I0W7"/>
<accession>A0A8H7I0W7</accession>
<evidence type="ECO:0000313" key="2">
    <source>
        <dbReference type="EMBL" id="KAF8712484.1"/>
    </source>
</evidence>
<organism evidence="2 3">
    <name type="scientific">Rhizoctonia solani</name>
    <dbReference type="NCBI Taxonomy" id="456999"/>
    <lineage>
        <taxon>Eukaryota</taxon>
        <taxon>Fungi</taxon>
        <taxon>Dikarya</taxon>
        <taxon>Basidiomycota</taxon>
        <taxon>Agaricomycotina</taxon>
        <taxon>Agaricomycetes</taxon>
        <taxon>Cantharellales</taxon>
        <taxon>Ceratobasidiaceae</taxon>
        <taxon>Rhizoctonia</taxon>
    </lineage>
</organism>
<dbReference type="Proteomes" id="UP000602905">
    <property type="component" value="Unassembled WGS sequence"/>
</dbReference>
<sequence length="813" mass="92375">MPNKLWHWDYFVKREEGIPPAERTDFYGTSKVFYNTWCKACLDHKIKELEEQDAKAKIRGSVTHVQDRTQLKNNAMDLIEPMPNRRERLEAHIRACQFIAPAAKNRLGDSNAMPSTPNTLMANLPLANEPNAHSVTLGSASTRMSGEDQRHFESDVCKLWVALGIPWHGINHPQAHIFFQNWCPGAKLPDRHKLSGPILQLEVKSARDSMRRQIEGQIATGMSDGWKNIRQNALLASLLSVNYKTYTVNVHDLSAQRKTADNHLKLVLSDIDYAENQYNVRIIAWVSDAGGDSRAMRINLVVGDILKLLSELVEAADQAINIIRWLLNHSYLLGLFHKEQLRLSHAIHTLSLPVITRWTAHFLSFTSLISEAQPLRSLVLFHSEEFLASASRSPEQMHEVKDIMKSIEDPTFWKKLTELKLYLEPLAIAANVAQAPTTRLDHILIELGRLYYTFSRFAMNSAVQTCVLNSLELRWGKSDQDPHIVSVILNPYIRLGVFHPQNALLNRSSLYGATKRVFRRLFRKDNDLEMHKAFMDYLDGKNEFHADRWDFQELRELYERSGKPVDLVRVWSGLLTSNTANVGRQQLMHLAINVLSIVANSAGCERLFSEMGYIQSKRRSRLSNEKTFDTAVVRMELKRTHAAAGLTRARLHRQFGLSASKQLGEAALSLPDADKEDQHDETAEELAELDTSDEEAGTSGFKKLASKLAQDVLDDEDLPEDSLEVDNPNDVPLSGLKLATESEPRPRRVRFFFGTQYPVLLRDLFNYDVAHLEGQGLNIFRQAGLSNLQKELEAYDLLTRDMKSSVVKDDLAM</sequence>